<feature type="compositionally biased region" description="Low complexity" evidence="1">
    <location>
        <begin position="17"/>
        <end position="32"/>
    </location>
</feature>
<proteinExistence type="predicted"/>
<reference evidence="2 3" key="1">
    <citation type="journal article" date="2019" name="Sci. Rep.">
        <title>Orb-weaving spider Araneus ventricosus genome elucidates the spidroin gene catalogue.</title>
        <authorList>
            <person name="Kono N."/>
            <person name="Nakamura H."/>
            <person name="Ohtoshi R."/>
            <person name="Moran D.A.P."/>
            <person name="Shinohara A."/>
            <person name="Yoshida Y."/>
            <person name="Fujiwara M."/>
            <person name="Mori M."/>
            <person name="Tomita M."/>
            <person name="Arakawa K."/>
        </authorList>
    </citation>
    <scope>NUCLEOTIDE SEQUENCE [LARGE SCALE GENOMIC DNA]</scope>
</reference>
<dbReference type="AlphaFoldDB" id="A0A4Y2GI70"/>
<keyword evidence="3" id="KW-1185">Reference proteome</keyword>
<evidence type="ECO:0000313" key="3">
    <source>
        <dbReference type="Proteomes" id="UP000499080"/>
    </source>
</evidence>
<sequence length="156" mass="17592">MQKKTPALRNSPKKNSQKSPSIASNVISDSSSKQSRNHVPPIVIDEPLDATALLKEFTAKCESKIMGKFLPGNKLKVFPETAEHHRKFQRFITEKKLKSYLSELPEQQQLKIVVRGLPANFKVKEITEEPKNLCLEPTLVSPMRHRATGNPSTYSL</sequence>
<protein>
    <recommendedName>
        <fullName evidence="4">Pre-C2HC domain-containing protein</fullName>
    </recommendedName>
</protein>
<comment type="caution">
    <text evidence="2">The sequence shown here is derived from an EMBL/GenBank/DDBJ whole genome shotgun (WGS) entry which is preliminary data.</text>
</comment>
<feature type="region of interest" description="Disordered" evidence="1">
    <location>
        <begin position="1"/>
        <end position="42"/>
    </location>
</feature>
<dbReference type="Proteomes" id="UP000499080">
    <property type="component" value="Unassembled WGS sequence"/>
</dbReference>
<evidence type="ECO:0000256" key="1">
    <source>
        <dbReference type="SAM" id="MobiDB-lite"/>
    </source>
</evidence>
<gene>
    <name evidence="2" type="ORF">AVEN_175304_1</name>
</gene>
<evidence type="ECO:0008006" key="4">
    <source>
        <dbReference type="Google" id="ProtNLM"/>
    </source>
</evidence>
<evidence type="ECO:0000313" key="2">
    <source>
        <dbReference type="EMBL" id="GBM51734.1"/>
    </source>
</evidence>
<dbReference type="OrthoDB" id="6379801at2759"/>
<accession>A0A4Y2GI70</accession>
<name>A0A4Y2GI70_ARAVE</name>
<dbReference type="EMBL" id="BGPR01001348">
    <property type="protein sequence ID" value="GBM51734.1"/>
    <property type="molecule type" value="Genomic_DNA"/>
</dbReference>
<organism evidence="2 3">
    <name type="scientific">Araneus ventricosus</name>
    <name type="common">Orbweaver spider</name>
    <name type="synonym">Epeira ventricosa</name>
    <dbReference type="NCBI Taxonomy" id="182803"/>
    <lineage>
        <taxon>Eukaryota</taxon>
        <taxon>Metazoa</taxon>
        <taxon>Ecdysozoa</taxon>
        <taxon>Arthropoda</taxon>
        <taxon>Chelicerata</taxon>
        <taxon>Arachnida</taxon>
        <taxon>Araneae</taxon>
        <taxon>Araneomorphae</taxon>
        <taxon>Entelegynae</taxon>
        <taxon>Araneoidea</taxon>
        <taxon>Araneidae</taxon>
        <taxon>Araneus</taxon>
    </lineage>
</organism>